<evidence type="ECO:0000256" key="13">
    <source>
        <dbReference type="HAMAP-Rule" id="MF_00104"/>
    </source>
</evidence>
<feature type="active site" evidence="13">
    <location>
        <position position="44"/>
    </location>
</feature>
<dbReference type="EMBL" id="MDLC01000042">
    <property type="protein sequence ID" value="ODS23011.1"/>
    <property type="molecule type" value="Genomic_DNA"/>
</dbReference>
<dbReference type="GO" id="GO:0046872">
    <property type="term" value="F:metal ion binding"/>
    <property type="evidence" value="ECO:0007669"/>
    <property type="project" value="UniProtKB-KW"/>
</dbReference>
<comment type="cofactor">
    <cofactor evidence="13">
        <name>Mg(2+)</name>
        <dbReference type="ChEBI" id="CHEBI:18420"/>
    </cofactor>
</comment>
<dbReference type="InterPro" id="IPR014720">
    <property type="entry name" value="dsRBD_dom"/>
</dbReference>
<dbReference type="GO" id="GO:0019843">
    <property type="term" value="F:rRNA binding"/>
    <property type="evidence" value="ECO:0007669"/>
    <property type="project" value="UniProtKB-KW"/>
</dbReference>
<comment type="subcellular location">
    <subcellularLocation>
        <location evidence="13">Cytoplasm</location>
    </subcellularLocation>
</comment>
<evidence type="ECO:0000256" key="1">
    <source>
        <dbReference type="ARBA" id="ARBA00000109"/>
    </source>
</evidence>
<dbReference type="GO" id="GO:0006364">
    <property type="term" value="P:rRNA processing"/>
    <property type="evidence" value="ECO:0007669"/>
    <property type="project" value="UniProtKB-UniRule"/>
</dbReference>
<dbReference type="SUPFAM" id="SSF54768">
    <property type="entry name" value="dsRNA-binding domain-like"/>
    <property type="match status" value="1"/>
</dbReference>
<keyword evidence="4 13" id="KW-0507">mRNA processing</keyword>
<dbReference type="InterPro" id="IPR000999">
    <property type="entry name" value="RNase_III_dom"/>
</dbReference>
<feature type="domain" description="DRBM" evidence="14">
    <location>
        <begin position="154"/>
        <end position="224"/>
    </location>
</feature>
<evidence type="ECO:0000256" key="5">
    <source>
        <dbReference type="ARBA" id="ARBA00022694"/>
    </source>
</evidence>
<feature type="binding site" evidence="13">
    <location>
        <position position="116"/>
    </location>
    <ligand>
        <name>Mg(2+)</name>
        <dbReference type="ChEBI" id="CHEBI:18420"/>
    </ligand>
</feature>
<keyword evidence="7 13" id="KW-0479">Metal-binding</keyword>
<dbReference type="STRING" id="62101.AB835_10995"/>
<keyword evidence="13" id="KW-0699">rRNA-binding</keyword>
<keyword evidence="6 13" id="KW-0540">Nuclease</keyword>
<dbReference type="PANTHER" id="PTHR14950">
    <property type="entry name" value="DICER-RELATED"/>
    <property type="match status" value="1"/>
</dbReference>
<evidence type="ECO:0000256" key="7">
    <source>
        <dbReference type="ARBA" id="ARBA00022723"/>
    </source>
</evidence>
<dbReference type="Pfam" id="PF14622">
    <property type="entry name" value="Ribonucleas_3_3"/>
    <property type="match status" value="1"/>
</dbReference>
<evidence type="ECO:0000259" key="15">
    <source>
        <dbReference type="PROSITE" id="PS50142"/>
    </source>
</evidence>
<comment type="function">
    <text evidence="12 13">Digests double-stranded RNA. Involved in the processing of primary rRNA transcript to yield the immediate precursors to the large and small rRNAs (23S and 16S). Processes some mRNAs, and tRNAs when they are encoded in the rRNA operon. Processes pre-crRNA and tracrRNA of type II CRISPR loci if present in the organism.</text>
</comment>
<evidence type="ECO:0000256" key="9">
    <source>
        <dbReference type="ARBA" id="ARBA00022801"/>
    </source>
</evidence>
<protein>
    <recommendedName>
        <fullName evidence="13">Ribonuclease 3</fullName>
        <ecNumber evidence="13">3.1.26.3</ecNumber>
    </recommendedName>
    <alternativeName>
        <fullName evidence="13">Ribonuclease III</fullName>
        <shortName evidence="13">RNase III</shortName>
    </alternativeName>
</protein>
<dbReference type="NCBIfam" id="TIGR02191">
    <property type="entry name" value="RNaseIII"/>
    <property type="match status" value="1"/>
</dbReference>
<sequence>MTPDLSRLQHKIGYQFSDISLLQLALTHRSFSRSNNERLEFLGDALLSATISEHLYHQFPEVKEGILSRLRSSLVNGETLAELALEMSLSDYLIMGSGELKSGGFRRKSILANTVEAIIGATFLDSNTQQCQTLILVWFSSRLNSLSINDHLKDPKTTLQELLQAKKLPLPAYTVTNISGACHQQSFTVRCEISLLQQPVEATANSRRQAEKQAAQEVLKLLEKTVYD</sequence>
<feature type="domain" description="RNase III" evidence="15">
    <location>
        <begin position="5"/>
        <end position="127"/>
    </location>
</feature>
<dbReference type="CDD" id="cd10845">
    <property type="entry name" value="DSRM_RNAse_III_family"/>
    <property type="match status" value="1"/>
</dbReference>
<dbReference type="SUPFAM" id="SSF69065">
    <property type="entry name" value="RNase III domain-like"/>
    <property type="match status" value="1"/>
</dbReference>
<proteinExistence type="inferred from homology"/>
<dbReference type="Gene3D" id="1.10.1520.10">
    <property type="entry name" value="Ribonuclease III domain"/>
    <property type="match status" value="1"/>
</dbReference>
<dbReference type="CDD" id="cd00593">
    <property type="entry name" value="RIBOc"/>
    <property type="match status" value="1"/>
</dbReference>
<feature type="active site" evidence="13">
    <location>
        <position position="116"/>
    </location>
</feature>
<comment type="caution">
    <text evidence="16">The sequence shown here is derived from an EMBL/GenBank/DDBJ whole genome shotgun (WGS) entry which is preliminary data.</text>
</comment>
<evidence type="ECO:0000256" key="4">
    <source>
        <dbReference type="ARBA" id="ARBA00022664"/>
    </source>
</evidence>
<dbReference type="GO" id="GO:0008033">
    <property type="term" value="P:tRNA processing"/>
    <property type="evidence" value="ECO:0007669"/>
    <property type="project" value="UniProtKB-KW"/>
</dbReference>
<dbReference type="SMART" id="SM00358">
    <property type="entry name" value="DSRM"/>
    <property type="match status" value="1"/>
</dbReference>
<dbReference type="PANTHER" id="PTHR14950:SF37">
    <property type="entry name" value="ENDORIBONUCLEASE DICER"/>
    <property type="match status" value="1"/>
</dbReference>
<dbReference type="GO" id="GO:0004525">
    <property type="term" value="F:ribonuclease III activity"/>
    <property type="evidence" value="ECO:0007669"/>
    <property type="project" value="UniProtKB-UniRule"/>
</dbReference>
<dbReference type="AlphaFoldDB" id="A0A1D2QN51"/>
<evidence type="ECO:0000256" key="8">
    <source>
        <dbReference type="ARBA" id="ARBA00022759"/>
    </source>
</evidence>
<keyword evidence="9 13" id="KW-0378">Hydrolase</keyword>
<feature type="binding site" evidence="13">
    <location>
        <position position="113"/>
    </location>
    <ligand>
        <name>Mg(2+)</name>
        <dbReference type="ChEBI" id="CHEBI:18420"/>
    </ligand>
</feature>
<evidence type="ECO:0000259" key="14">
    <source>
        <dbReference type="PROSITE" id="PS50137"/>
    </source>
</evidence>
<evidence type="ECO:0000256" key="3">
    <source>
        <dbReference type="ARBA" id="ARBA00022552"/>
    </source>
</evidence>
<comment type="subunit">
    <text evidence="13">Homodimer.</text>
</comment>
<dbReference type="HAMAP" id="MF_00104">
    <property type="entry name" value="RNase_III"/>
    <property type="match status" value="1"/>
</dbReference>
<dbReference type="Pfam" id="PF00035">
    <property type="entry name" value="dsrm"/>
    <property type="match status" value="1"/>
</dbReference>
<evidence type="ECO:0000256" key="2">
    <source>
        <dbReference type="ARBA" id="ARBA00010183"/>
    </source>
</evidence>
<feature type="binding site" evidence="13">
    <location>
        <position position="40"/>
    </location>
    <ligand>
        <name>Mg(2+)</name>
        <dbReference type="ChEBI" id="CHEBI:18420"/>
    </ligand>
</feature>
<dbReference type="GO" id="GO:0006397">
    <property type="term" value="P:mRNA processing"/>
    <property type="evidence" value="ECO:0007669"/>
    <property type="project" value="UniProtKB-UniRule"/>
</dbReference>
<keyword evidence="10 13" id="KW-0460">Magnesium</keyword>
<dbReference type="PROSITE" id="PS50142">
    <property type="entry name" value="RNASE_3_2"/>
    <property type="match status" value="1"/>
</dbReference>
<dbReference type="InterPro" id="IPR011907">
    <property type="entry name" value="RNase_III"/>
</dbReference>
<name>A0A1D2QN51_9GAMM</name>
<accession>A0A1D2QN51</accession>
<gene>
    <name evidence="13" type="primary">rnc</name>
    <name evidence="16" type="ORF">AB835_10995</name>
</gene>
<evidence type="ECO:0000313" key="17">
    <source>
        <dbReference type="Proteomes" id="UP000242502"/>
    </source>
</evidence>
<comment type="catalytic activity">
    <reaction evidence="1 13">
        <text>Endonucleolytic cleavage to 5'-phosphomonoester.</text>
        <dbReference type="EC" id="3.1.26.3"/>
    </reaction>
</comment>
<keyword evidence="11 13" id="KW-0694">RNA-binding</keyword>
<evidence type="ECO:0000256" key="6">
    <source>
        <dbReference type="ARBA" id="ARBA00022722"/>
    </source>
</evidence>
<dbReference type="SMART" id="SM00535">
    <property type="entry name" value="RIBOc"/>
    <property type="match status" value="1"/>
</dbReference>
<evidence type="ECO:0000256" key="12">
    <source>
        <dbReference type="ARBA" id="ARBA00049596"/>
    </source>
</evidence>
<dbReference type="GO" id="GO:0005737">
    <property type="term" value="C:cytoplasm"/>
    <property type="evidence" value="ECO:0007669"/>
    <property type="project" value="UniProtKB-SubCell"/>
</dbReference>
<dbReference type="PROSITE" id="PS50137">
    <property type="entry name" value="DS_RBD"/>
    <property type="match status" value="1"/>
</dbReference>
<keyword evidence="5 13" id="KW-0819">tRNA processing</keyword>
<organism evidence="16 17">
    <name type="scientific">Candidatus Endobugula sertula</name>
    <name type="common">Bugula neritina bacterial symbiont</name>
    <dbReference type="NCBI Taxonomy" id="62101"/>
    <lineage>
        <taxon>Bacteria</taxon>
        <taxon>Pseudomonadati</taxon>
        <taxon>Pseudomonadota</taxon>
        <taxon>Gammaproteobacteria</taxon>
        <taxon>Cellvibrionales</taxon>
        <taxon>Cellvibrionaceae</taxon>
        <taxon>Candidatus Endobugula</taxon>
    </lineage>
</organism>
<evidence type="ECO:0000313" key="16">
    <source>
        <dbReference type="EMBL" id="ODS23011.1"/>
    </source>
</evidence>
<reference evidence="16 17" key="1">
    <citation type="journal article" date="2016" name="Appl. Environ. Microbiol.">
        <title>Lack of Overt Genome Reduction in the Bryostatin-Producing Bryozoan Symbiont "Candidatus Endobugula sertula".</title>
        <authorList>
            <person name="Miller I.J."/>
            <person name="Vanee N."/>
            <person name="Fong S.S."/>
            <person name="Lim-Fong G.E."/>
            <person name="Kwan J.C."/>
        </authorList>
    </citation>
    <scope>NUCLEOTIDE SEQUENCE [LARGE SCALE GENOMIC DNA]</scope>
    <source>
        <strain evidence="16">AB1-4</strain>
    </source>
</reference>
<dbReference type="FunFam" id="1.10.1520.10:FF:000001">
    <property type="entry name" value="Ribonuclease 3"/>
    <property type="match status" value="1"/>
</dbReference>
<comment type="similarity">
    <text evidence="2">Belongs to the ribonuclease III family.</text>
</comment>
<evidence type="ECO:0000256" key="11">
    <source>
        <dbReference type="ARBA" id="ARBA00022884"/>
    </source>
</evidence>
<evidence type="ECO:0000256" key="10">
    <source>
        <dbReference type="ARBA" id="ARBA00022842"/>
    </source>
</evidence>
<dbReference type="EC" id="3.1.26.3" evidence="13"/>
<dbReference type="Proteomes" id="UP000242502">
    <property type="component" value="Unassembled WGS sequence"/>
</dbReference>
<keyword evidence="13" id="KW-0963">Cytoplasm</keyword>
<dbReference type="PROSITE" id="PS00517">
    <property type="entry name" value="RNASE_3_1"/>
    <property type="match status" value="1"/>
</dbReference>
<dbReference type="InterPro" id="IPR036389">
    <property type="entry name" value="RNase_III_sf"/>
</dbReference>
<keyword evidence="8 13" id="KW-0255">Endonuclease</keyword>
<keyword evidence="3 13" id="KW-0698">rRNA processing</keyword>
<dbReference type="Gene3D" id="3.30.160.20">
    <property type="match status" value="1"/>
</dbReference>